<dbReference type="Gene3D" id="3.90.550.10">
    <property type="entry name" value="Spore Coat Polysaccharide Biosynthesis Protein SpsA, Chain A"/>
    <property type="match status" value="1"/>
</dbReference>
<dbReference type="Pfam" id="PF09314">
    <property type="entry name" value="DUF1972"/>
    <property type="match status" value="1"/>
</dbReference>
<dbReference type="GO" id="GO:0016757">
    <property type="term" value="F:glycosyltransferase activity"/>
    <property type="evidence" value="ECO:0007669"/>
    <property type="project" value="InterPro"/>
</dbReference>
<dbReference type="GeneID" id="64819530"/>
<sequence>MEAIPDYPDWIDLDNVNYFSNIESYSKNNKDKLCVSCVLEEYFPISMKHVTFLIPAYNEEQSIGSLLEEIYNYKRPQVLVVDNNSQDGTADIVKKSGARLISEKEQGKGHAIRKGFENIQSDFVIMLDADNTYDPQEAQKLLQPLLQGEADVVMGCRLNQNMEEGSVTRFNLIGNRILSKVATVLFSRVSDVCTGYWAFKKEVIDYLLKEGIDSPGFDLEVEMFSKIARAGYTIKEVPIHYKKRMDDPKLNSVVDGALIFRRMVFYYIKDLANRFLTSYDNQHHSKPRISIIGSRGVPARYGGFETFAQGLSTRLVKEDHEVIVSCEYQNPEKRPEEFQGVKLNYFPLKPPQNYLLRKFYENLSDIYFLFQLSRQSDLIYFLGIEVGMFLFLPLLLNRNLTLLVNIDGVMWERDKFNWLEKKLLKINHDLATVFAHGLVADSREMINYIHPRYQDKAVYISYGVDLPEKVPWSEKSLDKLKYPGDVSLKKGEYFLIVARLEPENNIHTMIDAYLQSEVDEPLVVVGDFTSQEYKEELQDLIGPDDSSLIFLGSVYDQELLNMLRQNCKAYVHGHSVGGTNPSLLEAAASENIILAHDNPFNKEVCQKFALYFQDSLQLKGHLEKISQKEESFMDLSQGVCASMESNYSWDKIALDYDNLFIKELRERNNYITHRKTINSFIHKTSLESMRAK</sequence>
<dbReference type="InterPro" id="IPR015393">
    <property type="entry name" value="DUF1972"/>
</dbReference>
<name>A0A8T8K3U7_9EURY</name>
<evidence type="ECO:0000313" key="5">
    <source>
        <dbReference type="Proteomes" id="UP000681041"/>
    </source>
</evidence>
<dbReference type="OrthoDB" id="147253at2157"/>
<dbReference type="CDD" id="cd04179">
    <property type="entry name" value="DPM_DPG-synthase_like"/>
    <property type="match status" value="1"/>
</dbReference>
<organism evidence="4 5">
    <name type="scientific">Methanobacterium alkalithermotolerans</name>
    <dbReference type="NCBI Taxonomy" id="2731220"/>
    <lineage>
        <taxon>Archaea</taxon>
        <taxon>Methanobacteriati</taxon>
        <taxon>Methanobacteriota</taxon>
        <taxon>Methanomada group</taxon>
        <taxon>Methanobacteria</taxon>
        <taxon>Methanobacteriales</taxon>
        <taxon>Methanobacteriaceae</taxon>
        <taxon>Methanobacterium</taxon>
    </lineage>
</organism>
<dbReference type="SUPFAM" id="SSF53756">
    <property type="entry name" value="UDP-Glycosyltransferase/glycogen phosphorylase"/>
    <property type="match status" value="1"/>
</dbReference>
<reference evidence="4" key="1">
    <citation type="submission" date="2020-07" db="EMBL/GenBank/DDBJ databases">
        <title>Methanobacterium. sp. MethCan genome.</title>
        <authorList>
            <person name="Postec A."/>
            <person name="Quemeneur M."/>
        </authorList>
    </citation>
    <scope>NUCLEOTIDE SEQUENCE</scope>
    <source>
        <strain evidence="4">MethCAN</strain>
    </source>
</reference>
<feature type="domain" description="Glycosyltransferase 2-like" evidence="2">
    <location>
        <begin position="52"/>
        <end position="205"/>
    </location>
</feature>
<dbReference type="AlphaFoldDB" id="A0A8T8K3U7"/>
<dbReference type="InterPro" id="IPR001296">
    <property type="entry name" value="Glyco_trans_1"/>
</dbReference>
<feature type="domain" description="Glycosyl transferase family 1" evidence="1">
    <location>
        <begin position="489"/>
        <end position="608"/>
    </location>
</feature>
<dbReference type="PANTHER" id="PTHR48090">
    <property type="entry name" value="UNDECAPRENYL-PHOSPHATE 4-DEOXY-4-FORMAMIDO-L-ARABINOSE TRANSFERASE-RELATED"/>
    <property type="match status" value="1"/>
</dbReference>
<dbReference type="SUPFAM" id="SSF53448">
    <property type="entry name" value="Nucleotide-diphospho-sugar transferases"/>
    <property type="match status" value="1"/>
</dbReference>
<dbReference type="KEGG" id="meme:HYG87_02160"/>
<protein>
    <submittedName>
        <fullName evidence="4">Glycosyltransferase</fullName>
    </submittedName>
</protein>
<dbReference type="Proteomes" id="UP000681041">
    <property type="component" value="Chromosome"/>
</dbReference>
<dbReference type="EMBL" id="CP058560">
    <property type="protein sequence ID" value="QUH22657.1"/>
    <property type="molecule type" value="Genomic_DNA"/>
</dbReference>
<evidence type="ECO:0000259" key="3">
    <source>
        <dbReference type="Pfam" id="PF09314"/>
    </source>
</evidence>
<accession>A0A8T8K3U7</accession>
<evidence type="ECO:0000259" key="2">
    <source>
        <dbReference type="Pfam" id="PF00535"/>
    </source>
</evidence>
<dbReference type="InterPro" id="IPR001173">
    <property type="entry name" value="Glyco_trans_2-like"/>
</dbReference>
<evidence type="ECO:0000259" key="1">
    <source>
        <dbReference type="Pfam" id="PF00534"/>
    </source>
</evidence>
<dbReference type="Gene3D" id="3.40.50.2000">
    <property type="entry name" value="Glycogen Phosphorylase B"/>
    <property type="match status" value="2"/>
</dbReference>
<dbReference type="Pfam" id="PF00534">
    <property type="entry name" value="Glycos_transf_1"/>
    <property type="match status" value="1"/>
</dbReference>
<dbReference type="InterPro" id="IPR029044">
    <property type="entry name" value="Nucleotide-diphossugar_trans"/>
</dbReference>
<gene>
    <name evidence="4" type="ORF">HYG87_02160</name>
</gene>
<proteinExistence type="predicted"/>
<dbReference type="InterPro" id="IPR050256">
    <property type="entry name" value="Glycosyltransferase_2"/>
</dbReference>
<dbReference type="PANTHER" id="PTHR48090:SF7">
    <property type="entry name" value="RFBJ PROTEIN"/>
    <property type="match status" value="1"/>
</dbReference>
<dbReference type="Pfam" id="PF00535">
    <property type="entry name" value="Glycos_transf_2"/>
    <property type="match status" value="1"/>
</dbReference>
<keyword evidence="5" id="KW-1185">Reference proteome</keyword>
<evidence type="ECO:0000313" key="4">
    <source>
        <dbReference type="EMBL" id="QUH22657.1"/>
    </source>
</evidence>
<dbReference type="RefSeq" id="WP_211533601.1">
    <property type="nucleotide sequence ID" value="NZ_CP058560.1"/>
</dbReference>
<feature type="domain" description="DUF1972" evidence="3">
    <location>
        <begin position="289"/>
        <end position="465"/>
    </location>
</feature>